<comment type="caution">
    <text evidence="1">The sequence shown here is derived from an EMBL/GenBank/DDBJ whole genome shotgun (WGS) entry which is preliminary data.</text>
</comment>
<dbReference type="Gene3D" id="3.40.50.2300">
    <property type="match status" value="2"/>
</dbReference>
<dbReference type="Pfam" id="PF13433">
    <property type="entry name" value="Peripla_BP_5"/>
    <property type="match status" value="1"/>
</dbReference>
<organism evidence="1 2">
    <name type="scientific">Williamsia marianensis</name>
    <dbReference type="NCBI Taxonomy" id="85044"/>
    <lineage>
        <taxon>Bacteria</taxon>
        <taxon>Bacillati</taxon>
        <taxon>Actinomycetota</taxon>
        <taxon>Actinomycetes</taxon>
        <taxon>Mycobacteriales</taxon>
        <taxon>Nocardiaceae</taxon>
        <taxon>Williamsia</taxon>
    </lineage>
</organism>
<dbReference type="SUPFAM" id="SSF53822">
    <property type="entry name" value="Periplasmic binding protein-like I"/>
    <property type="match status" value="1"/>
</dbReference>
<dbReference type="AlphaFoldDB" id="A0A2G3PTQ6"/>
<proteinExistence type="predicted"/>
<evidence type="ECO:0000313" key="2">
    <source>
        <dbReference type="Proteomes" id="UP000225108"/>
    </source>
</evidence>
<gene>
    <name evidence="1" type="ORF">CSW57_00150</name>
</gene>
<dbReference type="EMBL" id="PEBD01000002">
    <property type="protein sequence ID" value="PHV69146.1"/>
    <property type="molecule type" value="Genomic_DNA"/>
</dbReference>
<dbReference type="PANTHER" id="PTHR47628">
    <property type="match status" value="1"/>
</dbReference>
<name>A0A2G3PTQ6_WILMA</name>
<dbReference type="InterPro" id="IPR028082">
    <property type="entry name" value="Peripla_BP_I"/>
</dbReference>
<reference evidence="1 2" key="1">
    <citation type="submission" date="2017-10" db="EMBL/GenBank/DDBJ databases">
        <title>The draft genome sequence of Williamsia sp. BULT 1.1 isolated from the semi-arid grassland soils from South Africa.</title>
        <authorList>
            <person name="Kabwe M.H."/>
            <person name="Govender N."/>
            <person name="Mutseka Lunga P."/>
            <person name="Vikram S."/>
            <person name="Makhalanyane T.P."/>
        </authorList>
    </citation>
    <scope>NUCLEOTIDE SEQUENCE [LARGE SCALE GENOMIC DNA]</scope>
    <source>
        <strain evidence="1 2">BULT 1.1</strain>
    </source>
</reference>
<accession>A0A2G3PTQ6</accession>
<dbReference type="Proteomes" id="UP000225108">
    <property type="component" value="Unassembled WGS sequence"/>
</dbReference>
<protein>
    <submittedName>
        <fullName evidence="1">ABC transporter substrate-binding protein</fullName>
    </submittedName>
</protein>
<evidence type="ECO:0000313" key="1">
    <source>
        <dbReference type="EMBL" id="PHV69146.1"/>
    </source>
</evidence>
<sequence>MLFSLTGPLAQMEQSILDGALLAVDEINNDGGVRGQDLRPAIYDDHSEVLSSARGINHLCGTEHVNVIVGGYTSASRVAMLPAIHANRALLMYPTYFEGEEADPRVFYCGAAPNQYLADYLSWVADNLGRRVYIIGSDYVYPRVLAEAIARHGVHLDVETVGSWYAPLGETNFETVLDDIRRKNPSVIICNLVGMDSTSAFYQQFYDAGFSAATLPIAATVTTEVDLAHMSPELTNGHFMTGTYFSGVDSDVNSSYRESLWKIRGQRWSHPAQVGAYNAVHAIRIAAEHADSFDPAHLSAALLGVRFERNPEGLPFYFLNNHYSAHPSYVARASNGKYDVLEEFSPRLPEPWWSGKRSLTAPG</sequence>
<dbReference type="PANTHER" id="PTHR47628:SF1">
    <property type="entry name" value="ALIPHATIC AMIDASE EXPRESSION-REGULATING PROTEIN"/>
    <property type="match status" value="1"/>
</dbReference>